<organism evidence="1 2">
    <name type="scientific">Terrihabitans soli</name>
    <dbReference type="NCBI Taxonomy" id="708113"/>
    <lineage>
        <taxon>Bacteria</taxon>
        <taxon>Pseudomonadati</taxon>
        <taxon>Pseudomonadota</taxon>
        <taxon>Alphaproteobacteria</taxon>
        <taxon>Hyphomicrobiales</taxon>
        <taxon>Terrihabitans</taxon>
    </lineage>
</organism>
<accession>A0A6S6QMN9</accession>
<dbReference type="RefSeq" id="WP_222875358.1">
    <property type="nucleotide sequence ID" value="NZ_AP023361.1"/>
</dbReference>
<reference evidence="1 2" key="1">
    <citation type="submission" date="2020-08" db="EMBL/GenBank/DDBJ databases">
        <title>Genome sequence of Rhizobiales bacterium strain IZ6.</title>
        <authorList>
            <person name="Nakai R."/>
            <person name="Naganuma T."/>
        </authorList>
    </citation>
    <scope>NUCLEOTIDE SEQUENCE [LARGE SCALE GENOMIC DNA]</scope>
    <source>
        <strain evidence="1 2">IZ6</strain>
    </source>
</reference>
<dbReference type="EMBL" id="AP023361">
    <property type="protein sequence ID" value="BCJ91734.1"/>
    <property type="molecule type" value="Genomic_DNA"/>
</dbReference>
<protein>
    <submittedName>
        <fullName evidence="1">Uncharacterized protein</fullName>
    </submittedName>
</protein>
<name>A0A6S6QMN9_9HYPH</name>
<dbReference type="KEGG" id="tso:IZ6_24690"/>
<proteinExistence type="predicted"/>
<gene>
    <name evidence="1" type="ORF">IZ6_24690</name>
</gene>
<dbReference type="Proteomes" id="UP000515317">
    <property type="component" value="Chromosome"/>
</dbReference>
<evidence type="ECO:0000313" key="2">
    <source>
        <dbReference type="Proteomes" id="UP000515317"/>
    </source>
</evidence>
<keyword evidence="2" id="KW-1185">Reference proteome</keyword>
<dbReference type="AlphaFoldDB" id="A0A6S6QMN9"/>
<sequence length="132" mass="14602">MQLTFSERCYDWAIRALGHAVASNPRERVLRVLEEAIELAQTEGVNQDVIDATVNRVYSRPVGHAPQESAQVLLTLSSYAACKGYHLEAMAEAELAMVEDKLSSDPHYFAHRQAKKAGLGIGMKPQTEGYVQ</sequence>
<evidence type="ECO:0000313" key="1">
    <source>
        <dbReference type="EMBL" id="BCJ91734.1"/>
    </source>
</evidence>